<organism evidence="4 5">
    <name type="scientific">Scleroderma citrinum Foug A</name>
    <dbReference type="NCBI Taxonomy" id="1036808"/>
    <lineage>
        <taxon>Eukaryota</taxon>
        <taxon>Fungi</taxon>
        <taxon>Dikarya</taxon>
        <taxon>Basidiomycota</taxon>
        <taxon>Agaricomycotina</taxon>
        <taxon>Agaricomycetes</taxon>
        <taxon>Agaricomycetidae</taxon>
        <taxon>Boletales</taxon>
        <taxon>Sclerodermatineae</taxon>
        <taxon>Sclerodermataceae</taxon>
        <taxon>Scleroderma</taxon>
    </lineage>
</organism>
<dbReference type="GO" id="GO:0005634">
    <property type="term" value="C:nucleus"/>
    <property type="evidence" value="ECO:0007669"/>
    <property type="project" value="TreeGrafter"/>
</dbReference>
<dbReference type="PANTHER" id="PTHR19303">
    <property type="entry name" value="TRANSPOSON"/>
    <property type="match status" value="1"/>
</dbReference>
<dbReference type="Proteomes" id="UP000053989">
    <property type="component" value="Unassembled WGS sequence"/>
</dbReference>
<evidence type="ECO:0000313" key="5">
    <source>
        <dbReference type="Proteomes" id="UP000053989"/>
    </source>
</evidence>
<dbReference type="InterPro" id="IPR009057">
    <property type="entry name" value="Homeodomain-like_sf"/>
</dbReference>
<feature type="domain" description="HTH CENPB-type" evidence="3">
    <location>
        <begin position="105"/>
        <end position="178"/>
    </location>
</feature>
<evidence type="ECO:0000313" key="4">
    <source>
        <dbReference type="EMBL" id="KIM53169.1"/>
    </source>
</evidence>
<dbReference type="SUPFAM" id="SSF46689">
    <property type="entry name" value="Homeodomain-like"/>
    <property type="match status" value="1"/>
</dbReference>
<accession>A0A0C3D9W6</accession>
<evidence type="ECO:0000256" key="1">
    <source>
        <dbReference type="ARBA" id="ARBA00023125"/>
    </source>
</evidence>
<dbReference type="OrthoDB" id="162969at2759"/>
<dbReference type="InterPro" id="IPR006600">
    <property type="entry name" value="HTH_CenpB_DNA-bd_dom"/>
</dbReference>
<dbReference type="InterPro" id="IPR050863">
    <property type="entry name" value="CenT-Element_Derived"/>
</dbReference>
<dbReference type="GO" id="GO:0003677">
    <property type="term" value="F:DNA binding"/>
    <property type="evidence" value="ECO:0007669"/>
    <property type="project" value="UniProtKB-KW"/>
</dbReference>
<sequence>MSTVIKRKPREQPANYTRPKKRQQTSPSDNNAPRRTPRQNLTLADWLTVYAFIDSHPDVSQSEVVRHFSTLRTGALIFEQSTLSRKLRDRAKMEARVNDNPAALSSKRPRIVTRPDVERALVLWVRHMGGEGQTVSGPMLREKRKQFEDEFEVPERERLFGDGWLHSFCKTYKVHENSGRGEVDSVEPVVGVNDETPQVSPL</sequence>
<evidence type="ECO:0000256" key="2">
    <source>
        <dbReference type="SAM" id="MobiDB-lite"/>
    </source>
</evidence>
<dbReference type="AlphaFoldDB" id="A0A0C3D9W6"/>
<name>A0A0C3D9W6_9AGAM</name>
<evidence type="ECO:0000259" key="3">
    <source>
        <dbReference type="PROSITE" id="PS51253"/>
    </source>
</evidence>
<reference evidence="4 5" key="1">
    <citation type="submission" date="2014-04" db="EMBL/GenBank/DDBJ databases">
        <authorList>
            <consortium name="DOE Joint Genome Institute"/>
            <person name="Kuo A."/>
            <person name="Kohler A."/>
            <person name="Nagy L.G."/>
            <person name="Floudas D."/>
            <person name="Copeland A."/>
            <person name="Barry K.W."/>
            <person name="Cichocki N."/>
            <person name="Veneault-Fourrey C."/>
            <person name="LaButti K."/>
            <person name="Lindquist E.A."/>
            <person name="Lipzen A."/>
            <person name="Lundell T."/>
            <person name="Morin E."/>
            <person name="Murat C."/>
            <person name="Sun H."/>
            <person name="Tunlid A."/>
            <person name="Henrissat B."/>
            <person name="Grigoriev I.V."/>
            <person name="Hibbett D.S."/>
            <person name="Martin F."/>
            <person name="Nordberg H.P."/>
            <person name="Cantor M.N."/>
            <person name="Hua S.X."/>
        </authorList>
    </citation>
    <scope>NUCLEOTIDE SEQUENCE [LARGE SCALE GENOMIC DNA]</scope>
    <source>
        <strain evidence="4 5">Foug A</strain>
    </source>
</reference>
<feature type="region of interest" description="Disordered" evidence="2">
    <location>
        <begin position="1"/>
        <end position="39"/>
    </location>
</feature>
<feature type="compositionally biased region" description="Polar residues" evidence="2">
    <location>
        <begin position="24"/>
        <end position="39"/>
    </location>
</feature>
<dbReference type="Gene3D" id="1.10.10.60">
    <property type="entry name" value="Homeodomain-like"/>
    <property type="match status" value="1"/>
</dbReference>
<dbReference type="PANTHER" id="PTHR19303:SF73">
    <property type="entry name" value="PROTEIN PDC2"/>
    <property type="match status" value="1"/>
</dbReference>
<dbReference type="STRING" id="1036808.A0A0C3D9W6"/>
<keyword evidence="5" id="KW-1185">Reference proteome</keyword>
<dbReference type="PROSITE" id="PS51253">
    <property type="entry name" value="HTH_CENPB"/>
    <property type="match status" value="1"/>
</dbReference>
<dbReference type="EMBL" id="KN822188">
    <property type="protein sequence ID" value="KIM53169.1"/>
    <property type="molecule type" value="Genomic_DNA"/>
</dbReference>
<keyword evidence="1" id="KW-0238">DNA-binding</keyword>
<dbReference type="Pfam" id="PF03221">
    <property type="entry name" value="HTH_Tnp_Tc5"/>
    <property type="match status" value="1"/>
</dbReference>
<proteinExistence type="predicted"/>
<protein>
    <recommendedName>
        <fullName evidence="3">HTH CENPB-type domain-containing protein</fullName>
    </recommendedName>
</protein>
<dbReference type="HOGENOM" id="CLU_018294_8_0_1"/>
<gene>
    <name evidence="4" type="ORF">SCLCIDRAFT_456895</name>
</gene>
<dbReference type="InParanoid" id="A0A0C3D9W6"/>
<reference evidence="5" key="2">
    <citation type="submission" date="2015-01" db="EMBL/GenBank/DDBJ databases">
        <title>Evolutionary Origins and Diversification of the Mycorrhizal Mutualists.</title>
        <authorList>
            <consortium name="DOE Joint Genome Institute"/>
            <consortium name="Mycorrhizal Genomics Consortium"/>
            <person name="Kohler A."/>
            <person name="Kuo A."/>
            <person name="Nagy L.G."/>
            <person name="Floudas D."/>
            <person name="Copeland A."/>
            <person name="Barry K.W."/>
            <person name="Cichocki N."/>
            <person name="Veneault-Fourrey C."/>
            <person name="LaButti K."/>
            <person name="Lindquist E.A."/>
            <person name="Lipzen A."/>
            <person name="Lundell T."/>
            <person name="Morin E."/>
            <person name="Murat C."/>
            <person name="Riley R."/>
            <person name="Ohm R."/>
            <person name="Sun H."/>
            <person name="Tunlid A."/>
            <person name="Henrissat B."/>
            <person name="Grigoriev I.V."/>
            <person name="Hibbett D.S."/>
            <person name="Martin F."/>
        </authorList>
    </citation>
    <scope>NUCLEOTIDE SEQUENCE [LARGE SCALE GENOMIC DNA]</scope>
    <source>
        <strain evidence="5">Foug A</strain>
    </source>
</reference>